<dbReference type="SUPFAM" id="SSF75005">
    <property type="entry name" value="Arabinanase/levansucrase/invertase"/>
    <property type="match status" value="1"/>
</dbReference>
<keyword evidence="2" id="KW-0732">Signal</keyword>
<evidence type="ECO:0000256" key="1">
    <source>
        <dbReference type="ARBA" id="ARBA00009865"/>
    </source>
</evidence>
<keyword evidence="3 5" id="KW-0378">Hydrolase</keyword>
<sequence>MKNPFLFALADGTFGVVAIRTEHDGSRDEQSKGCVLLFVSSDLLDYKEIGLIKLNPDAYVDDVMCRYDEQEQAYVIVWCDEEGSYYQNRVVDLFHPAGTPVPEKSEPFMLEPVSADIEGIVPRNIIRLTPNVARRLILKLTVPVNVENKVPAQIRAASVDDLRSVKATAVYSDGTTVLKPVDWDTEGVNWNKPGTYPIDGTVRQNHYAFPIAIHRADPCVTKWSGKYYFIATNDADNNHTLYMREADNIPALVDAEEALILDSDTYVHIKGLLWAPEFHVIEGSLYLFHGATSSEFYYEESHVMKLREGGNPMAAADWSEPMRVVKKDGSDLCEAGKTISLDMTVIEWDDGVYYAVWSQREFLPEDLGAWLYIAKIDPMEPWRLVTDPVVISKPEYGWANNHTFVDEGPYALIRDDKLYLTFASALIDATYVVGLLTAERGADLLNPANWNKLNYPLLTSRSVPGEFGPGHNSYVIDDDSLIWNAYHARPGLEGSRSSGFRRVHFDIDGYPRLDLTEDKDLNPNLAKVTTQVMIS</sequence>
<evidence type="ECO:0000259" key="6">
    <source>
        <dbReference type="Pfam" id="PF07532"/>
    </source>
</evidence>
<accession>A0ABW3RS71</accession>
<feature type="domain" description="Bacterial Ig-like" evidence="6">
    <location>
        <begin position="168"/>
        <end position="203"/>
    </location>
</feature>
<evidence type="ECO:0000256" key="2">
    <source>
        <dbReference type="ARBA" id="ARBA00022729"/>
    </source>
</evidence>
<dbReference type="PANTHER" id="PTHR43817">
    <property type="entry name" value="GLYCOSYL HYDROLASE"/>
    <property type="match status" value="1"/>
</dbReference>
<dbReference type="Gene3D" id="2.115.10.20">
    <property type="entry name" value="Glycosyl hydrolase domain, family 43"/>
    <property type="match status" value="1"/>
</dbReference>
<dbReference type="InterPro" id="IPR011081">
    <property type="entry name" value="Big_4"/>
</dbReference>
<dbReference type="Pfam" id="PF04616">
    <property type="entry name" value="Glyco_hydro_43"/>
    <property type="match status" value="1"/>
</dbReference>
<gene>
    <name evidence="7" type="ORF">ACFQ3W_03290</name>
</gene>
<protein>
    <submittedName>
        <fullName evidence="7">Family 43 glycosylhydrolase</fullName>
    </submittedName>
</protein>
<dbReference type="InterPro" id="IPR006710">
    <property type="entry name" value="Glyco_hydro_43"/>
</dbReference>
<proteinExistence type="inferred from homology"/>
<dbReference type="InterPro" id="IPR023296">
    <property type="entry name" value="Glyco_hydro_beta-prop_sf"/>
</dbReference>
<keyword evidence="4 5" id="KW-0326">Glycosidase</keyword>
<dbReference type="Proteomes" id="UP001597262">
    <property type="component" value="Unassembled WGS sequence"/>
</dbReference>
<dbReference type="CDD" id="cd18818">
    <property type="entry name" value="GH43_GbtXyl43B-like"/>
    <property type="match status" value="1"/>
</dbReference>
<evidence type="ECO:0000256" key="4">
    <source>
        <dbReference type="ARBA" id="ARBA00023295"/>
    </source>
</evidence>
<organism evidence="7 8">
    <name type="scientific">Paenibacillus puldeungensis</name>
    <dbReference type="NCBI Taxonomy" id="696536"/>
    <lineage>
        <taxon>Bacteria</taxon>
        <taxon>Bacillati</taxon>
        <taxon>Bacillota</taxon>
        <taxon>Bacilli</taxon>
        <taxon>Bacillales</taxon>
        <taxon>Paenibacillaceae</taxon>
        <taxon>Paenibacillus</taxon>
    </lineage>
</organism>
<evidence type="ECO:0000256" key="3">
    <source>
        <dbReference type="ARBA" id="ARBA00022801"/>
    </source>
</evidence>
<dbReference type="PANTHER" id="PTHR43817:SF1">
    <property type="entry name" value="HYDROLASE, FAMILY 43, PUTATIVE (AFU_ORTHOLOGUE AFUA_3G01660)-RELATED"/>
    <property type="match status" value="1"/>
</dbReference>
<dbReference type="EMBL" id="JBHTLM010000002">
    <property type="protein sequence ID" value="MFD1175324.1"/>
    <property type="molecule type" value="Genomic_DNA"/>
</dbReference>
<evidence type="ECO:0000313" key="7">
    <source>
        <dbReference type="EMBL" id="MFD1175324.1"/>
    </source>
</evidence>
<dbReference type="Pfam" id="PF07532">
    <property type="entry name" value="Big_4"/>
    <property type="match status" value="1"/>
</dbReference>
<name>A0ABW3RS71_9BACL</name>
<comment type="similarity">
    <text evidence="1 5">Belongs to the glycosyl hydrolase 43 family.</text>
</comment>
<reference evidence="8" key="1">
    <citation type="journal article" date="2019" name="Int. J. Syst. Evol. Microbiol.">
        <title>The Global Catalogue of Microorganisms (GCM) 10K type strain sequencing project: providing services to taxonomists for standard genome sequencing and annotation.</title>
        <authorList>
            <consortium name="The Broad Institute Genomics Platform"/>
            <consortium name="The Broad Institute Genome Sequencing Center for Infectious Disease"/>
            <person name="Wu L."/>
            <person name="Ma J."/>
        </authorList>
    </citation>
    <scope>NUCLEOTIDE SEQUENCE [LARGE SCALE GENOMIC DNA]</scope>
    <source>
        <strain evidence="8">CCUG 59189</strain>
    </source>
</reference>
<keyword evidence="8" id="KW-1185">Reference proteome</keyword>
<evidence type="ECO:0000313" key="8">
    <source>
        <dbReference type="Proteomes" id="UP001597262"/>
    </source>
</evidence>
<dbReference type="RefSeq" id="WP_379316578.1">
    <property type="nucleotide sequence ID" value="NZ_JBHTLM010000002.1"/>
</dbReference>
<evidence type="ECO:0000256" key="5">
    <source>
        <dbReference type="RuleBase" id="RU361187"/>
    </source>
</evidence>
<comment type="caution">
    <text evidence="7">The sequence shown here is derived from an EMBL/GenBank/DDBJ whole genome shotgun (WGS) entry which is preliminary data.</text>
</comment>